<name>A0A402BYA3_RHOWR</name>
<proteinExistence type="predicted"/>
<evidence type="ECO:0000313" key="3">
    <source>
        <dbReference type="Proteomes" id="UP000287519"/>
    </source>
</evidence>
<sequence length="312" mass="31903">MYFVKIRRKGLSVTHFRARPISSAVRALLAAVMTTAFCLALAVSTTATASASAADLFNSAQGRFAAGDTRGALADIGGAVAGDPGDTNALALQAIYADAAGDLITREAALARLGAADGGMRAGVDGMLNAIRIASFTPPNPLPAIQGPSTAIIVLGFGLLPDGTMRPELVNRLQAAMVQSWVSPMSPIIVTGGNPQNGVTEAAAMQGWLQAHGVPAQRIHPEHRAGSTVGNALNSVPLARSLGAGGAIIVTSANHIRRATVDFNVAGLPVVGAMSAVTSAGQLIAEFMPLTKDQQLGMYRDAIRVFGIPAGY</sequence>
<dbReference type="GO" id="GO:0043164">
    <property type="term" value="P:Gram-negative-bacterium-type cell wall biogenesis"/>
    <property type="evidence" value="ECO:0007669"/>
    <property type="project" value="TreeGrafter"/>
</dbReference>
<dbReference type="CDD" id="cd06259">
    <property type="entry name" value="YdcF-like"/>
    <property type="match status" value="1"/>
</dbReference>
<accession>A0A402BYA3</accession>
<dbReference type="InterPro" id="IPR003848">
    <property type="entry name" value="DUF218"/>
</dbReference>
<evidence type="ECO:0000259" key="1">
    <source>
        <dbReference type="Pfam" id="PF02698"/>
    </source>
</evidence>
<protein>
    <recommendedName>
        <fullName evidence="1">DUF218 domain-containing protein</fullName>
    </recommendedName>
</protein>
<dbReference type="InterPro" id="IPR014729">
    <property type="entry name" value="Rossmann-like_a/b/a_fold"/>
</dbReference>
<dbReference type="EMBL" id="BHYM01000002">
    <property type="protein sequence ID" value="GCE36355.1"/>
    <property type="molecule type" value="Genomic_DNA"/>
</dbReference>
<feature type="domain" description="DUF218" evidence="1">
    <location>
        <begin position="151"/>
        <end position="289"/>
    </location>
</feature>
<dbReference type="GO" id="GO:0005886">
    <property type="term" value="C:plasma membrane"/>
    <property type="evidence" value="ECO:0007669"/>
    <property type="project" value="TreeGrafter"/>
</dbReference>
<dbReference type="PANTHER" id="PTHR30336:SF4">
    <property type="entry name" value="ENVELOPE BIOGENESIS FACTOR ELYC"/>
    <property type="match status" value="1"/>
</dbReference>
<dbReference type="Gene3D" id="3.40.50.620">
    <property type="entry name" value="HUPs"/>
    <property type="match status" value="1"/>
</dbReference>
<dbReference type="PANTHER" id="PTHR30336">
    <property type="entry name" value="INNER MEMBRANE PROTEIN, PROBABLE PERMEASE"/>
    <property type="match status" value="1"/>
</dbReference>
<dbReference type="AlphaFoldDB" id="A0A402BYA3"/>
<dbReference type="GO" id="GO:0000270">
    <property type="term" value="P:peptidoglycan metabolic process"/>
    <property type="evidence" value="ECO:0007669"/>
    <property type="project" value="TreeGrafter"/>
</dbReference>
<dbReference type="Proteomes" id="UP000287519">
    <property type="component" value="Unassembled WGS sequence"/>
</dbReference>
<dbReference type="Pfam" id="PF02698">
    <property type="entry name" value="DUF218"/>
    <property type="match status" value="1"/>
</dbReference>
<keyword evidence="3" id="KW-1185">Reference proteome</keyword>
<evidence type="ECO:0000313" key="2">
    <source>
        <dbReference type="EMBL" id="GCE36355.1"/>
    </source>
</evidence>
<gene>
    <name evidence="2" type="ORF">Rhow_001721</name>
</gene>
<dbReference type="InterPro" id="IPR051599">
    <property type="entry name" value="Cell_Envelope_Assoc"/>
</dbReference>
<reference evidence="2 3" key="1">
    <citation type="submission" date="2018-11" db="EMBL/GenBank/DDBJ databases">
        <title>Microbial catabolism of amino acid.</title>
        <authorList>
            <person name="Hibi M."/>
            <person name="Ogawa J."/>
        </authorList>
    </citation>
    <scope>NUCLEOTIDE SEQUENCE [LARGE SCALE GENOMIC DNA]</scope>
    <source>
        <strain evidence="2 3">C31-06</strain>
    </source>
</reference>
<comment type="caution">
    <text evidence="2">The sequence shown here is derived from an EMBL/GenBank/DDBJ whole genome shotgun (WGS) entry which is preliminary data.</text>
</comment>
<organism evidence="2 3">
    <name type="scientific">Rhodococcus wratislaviensis</name>
    <name type="common">Tsukamurella wratislaviensis</name>
    <dbReference type="NCBI Taxonomy" id="44752"/>
    <lineage>
        <taxon>Bacteria</taxon>
        <taxon>Bacillati</taxon>
        <taxon>Actinomycetota</taxon>
        <taxon>Actinomycetes</taxon>
        <taxon>Mycobacteriales</taxon>
        <taxon>Nocardiaceae</taxon>
        <taxon>Rhodococcus</taxon>
    </lineage>
</organism>